<comment type="subcellular location">
    <subcellularLocation>
        <location evidence="1 7">Cell membrane</location>
        <topology evidence="1 7">Multi-pass membrane protein</topology>
    </subcellularLocation>
</comment>
<evidence type="ECO:0000256" key="3">
    <source>
        <dbReference type="ARBA" id="ARBA00022475"/>
    </source>
</evidence>
<evidence type="ECO:0000259" key="8">
    <source>
        <dbReference type="PROSITE" id="PS50928"/>
    </source>
</evidence>
<comment type="similarity">
    <text evidence="7">Belongs to the binding-protein-dependent transport system permease family.</text>
</comment>
<feature type="transmembrane region" description="Helical" evidence="7">
    <location>
        <begin position="16"/>
        <end position="38"/>
    </location>
</feature>
<dbReference type="Pfam" id="PF00528">
    <property type="entry name" value="BPD_transp_1"/>
    <property type="match status" value="1"/>
</dbReference>
<dbReference type="Gene3D" id="1.10.3720.10">
    <property type="entry name" value="MetI-like"/>
    <property type="match status" value="1"/>
</dbReference>
<evidence type="ECO:0000256" key="2">
    <source>
        <dbReference type="ARBA" id="ARBA00022448"/>
    </source>
</evidence>
<evidence type="ECO:0000256" key="7">
    <source>
        <dbReference type="RuleBase" id="RU363032"/>
    </source>
</evidence>
<keyword evidence="4 7" id="KW-0812">Transmembrane</keyword>
<feature type="transmembrane region" description="Helical" evidence="7">
    <location>
        <begin position="76"/>
        <end position="98"/>
    </location>
</feature>
<dbReference type="RefSeq" id="WP_353317275.1">
    <property type="nucleotide sequence ID" value="NZ_BAABVV010000017.1"/>
</dbReference>
<comment type="caution">
    <text evidence="9">The sequence shown here is derived from an EMBL/GenBank/DDBJ whole genome shotgun (WGS) entry which is preliminary data.</text>
</comment>
<gene>
    <name evidence="9" type="primary">phnE_1</name>
    <name evidence="9" type="ORF">AP20H10_01380</name>
</gene>
<dbReference type="InterPro" id="IPR035906">
    <property type="entry name" value="MetI-like_sf"/>
</dbReference>
<feature type="transmembrane region" description="Helical" evidence="7">
    <location>
        <begin position="110"/>
        <end position="136"/>
    </location>
</feature>
<keyword evidence="10" id="KW-1185">Reference proteome</keyword>
<evidence type="ECO:0000256" key="4">
    <source>
        <dbReference type="ARBA" id="ARBA00022692"/>
    </source>
</evidence>
<dbReference type="Proteomes" id="UP001438112">
    <property type="component" value="Unassembled WGS sequence"/>
</dbReference>
<dbReference type="PANTHER" id="PTHR30043:SF1">
    <property type="entry name" value="ABC TRANSPORT SYSTEM PERMEASE PROTEIN P69"/>
    <property type="match status" value="1"/>
</dbReference>
<evidence type="ECO:0000313" key="9">
    <source>
        <dbReference type="EMBL" id="GAA6113775.1"/>
    </source>
</evidence>
<reference evidence="9 10" key="1">
    <citation type="submission" date="2024-03" db="EMBL/GenBank/DDBJ databases">
        <title>Inconsistent identification of Apilactobacillus kunkeei-related strains obtained by well-developed overall genome related indices.</title>
        <authorList>
            <person name="Maeno S."/>
            <person name="Endo A."/>
        </authorList>
    </citation>
    <scope>NUCLEOTIDE SEQUENCE [LARGE SCALE GENOMIC DNA]</scope>
    <source>
        <strain evidence="9 10">20H-10</strain>
    </source>
</reference>
<organism evidence="9 10">
    <name type="scientific">Apilactobacillus apinorum</name>
    <dbReference type="NCBI Taxonomy" id="1218495"/>
    <lineage>
        <taxon>Bacteria</taxon>
        <taxon>Bacillati</taxon>
        <taxon>Bacillota</taxon>
        <taxon>Bacilli</taxon>
        <taxon>Lactobacillales</taxon>
        <taxon>Lactobacillaceae</taxon>
        <taxon>Apilactobacillus</taxon>
    </lineage>
</organism>
<keyword evidence="6 7" id="KW-0472">Membrane</keyword>
<sequence>MNTDIPKQPLAKKYHLVSIFWLVLIIILLFLSTIVTGVDWTELFTNLNQFADLIVKMSNPDWSYFNIITGPLLETIQMAILGTTIGTIFAIPFSVLAARNTVKNPYIRGAVRFFLNLIRTIPDLLLAALFVAVVGIGPTSGVYTLAIFSFGMVSKLFYESIESIDERPIEALRSTGATKMQIIGAAVLPQVFKNFVGYFLYAFEINVRASTVLGYLGAGGIGVYLQRSLSSFMYNQTSVIIITIFIAVIIIDGISNAFQERLR</sequence>
<feature type="transmembrane region" description="Helical" evidence="7">
    <location>
        <begin position="207"/>
        <end position="225"/>
    </location>
</feature>
<dbReference type="CDD" id="cd06261">
    <property type="entry name" value="TM_PBP2"/>
    <property type="match status" value="1"/>
</dbReference>
<dbReference type="InterPro" id="IPR005769">
    <property type="entry name" value="PhnE/PtxC"/>
</dbReference>
<feature type="domain" description="ABC transmembrane type-1" evidence="8">
    <location>
        <begin position="72"/>
        <end position="255"/>
    </location>
</feature>
<dbReference type="NCBIfam" id="TIGR01097">
    <property type="entry name" value="PhnE"/>
    <property type="match status" value="1"/>
</dbReference>
<proteinExistence type="inferred from homology"/>
<dbReference type="PROSITE" id="PS50928">
    <property type="entry name" value="ABC_TM1"/>
    <property type="match status" value="1"/>
</dbReference>
<dbReference type="EMBL" id="BAABVV010000017">
    <property type="protein sequence ID" value="GAA6113775.1"/>
    <property type="molecule type" value="Genomic_DNA"/>
</dbReference>
<name>A0ABP9ZG59_9LACO</name>
<evidence type="ECO:0000313" key="10">
    <source>
        <dbReference type="Proteomes" id="UP001438112"/>
    </source>
</evidence>
<feature type="transmembrane region" description="Helical" evidence="7">
    <location>
        <begin position="182"/>
        <end position="201"/>
    </location>
</feature>
<keyword evidence="3" id="KW-1003">Cell membrane</keyword>
<evidence type="ECO:0000256" key="1">
    <source>
        <dbReference type="ARBA" id="ARBA00004651"/>
    </source>
</evidence>
<accession>A0ABP9ZG59</accession>
<keyword evidence="5 7" id="KW-1133">Transmembrane helix</keyword>
<evidence type="ECO:0000256" key="6">
    <source>
        <dbReference type="ARBA" id="ARBA00023136"/>
    </source>
</evidence>
<evidence type="ECO:0000256" key="5">
    <source>
        <dbReference type="ARBA" id="ARBA00022989"/>
    </source>
</evidence>
<protein>
    <submittedName>
        <fullName evidence="9">Phosphonate ABC transporter, permease protein PhnE</fullName>
    </submittedName>
</protein>
<dbReference type="PANTHER" id="PTHR30043">
    <property type="entry name" value="PHOSPHONATES TRANSPORT SYSTEM PERMEASE PROTEIN"/>
    <property type="match status" value="1"/>
</dbReference>
<dbReference type="InterPro" id="IPR000515">
    <property type="entry name" value="MetI-like"/>
</dbReference>
<keyword evidence="2 7" id="KW-0813">Transport</keyword>
<dbReference type="SUPFAM" id="SSF161098">
    <property type="entry name" value="MetI-like"/>
    <property type="match status" value="1"/>
</dbReference>
<feature type="transmembrane region" description="Helical" evidence="7">
    <location>
        <begin position="237"/>
        <end position="258"/>
    </location>
</feature>